<dbReference type="NCBIfam" id="NF009732">
    <property type="entry name" value="PRK13255.1"/>
    <property type="match status" value="1"/>
</dbReference>
<organism evidence="10 11">
    <name type="scientific">Methylophilus glucosoxydans</name>
    <dbReference type="NCBI Taxonomy" id="752553"/>
    <lineage>
        <taxon>Bacteria</taxon>
        <taxon>Pseudomonadati</taxon>
        <taxon>Pseudomonadota</taxon>
        <taxon>Betaproteobacteria</taxon>
        <taxon>Nitrosomonadales</taxon>
        <taxon>Methylophilaceae</taxon>
        <taxon>Methylophilus</taxon>
    </lineage>
</organism>
<evidence type="ECO:0000256" key="1">
    <source>
        <dbReference type="ARBA" id="ARBA00000903"/>
    </source>
</evidence>
<keyword evidence="7 9" id="KW-0808">Transferase</keyword>
<keyword evidence="8 9" id="KW-0949">S-adenosyl-L-methionine</keyword>
<feature type="binding site" evidence="9">
    <location>
        <position position="10"/>
    </location>
    <ligand>
        <name>S-adenosyl-L-methionine</name>
        <dbReference type="ChEBI" id="CHEBI:59789"/>
    </ligand>
</feature>
<evidence type="ECO:0000313" key="11">
    <source>
        <dbReference type="Proteomes" id="UP001597106"/>
    </source>
</evidence>
<comment type="similarity">
    <text evidence="3 9">Belongs to the class I-like SAM-binding methyltransferase superfamily. TPMT family.</text>
</comment>
<dbReference type="InterPro" id="IPR025835">
    <property type="entry name" value="Thiopurine_S-MeTrfase"/>
</dbReference>
<reference evidence="11" key="1">
    <citation type="journal article" date="2019" name="Int. J. Syst. Evol. Microbiol.">
        <title>The Global Catalogue of Microorganisms (GCM) 10K type strain sequencing project: providing services to taxonomists for standard genome sequencing and annotation.</title>
        <authorList>
            <consortium name="The Broad Institute Genomics Platform"/>
            <consortium name="The Broad Institute Genome Sequencing Center for Infectious Disease"/>
            <person name="Wu L."/>
            <person name="Ma J."/>
        </authorList>
    </citation>
    <scope>NUCLEOTIDE SEQUENCE [LARGE SCALE GENOMIC DNA]</scope>
    <source>
        <strain evidence="11">CCUG 59685</strain>
    </source>
</reference>
<evidence type="ECO:0000256" key="3">
    <source>
        <dbReference type="ARBA" id="ARBA00008145"/>
    </source>
</evidence>
<dbReference type="SUPFAM" id="SSF53335">
    <property type="entry name" value="S-adenosyl-L-methionine-dependent methyltransferases"/>
    <property type="match status" value="1"/>
</dbReference>
<evidence type="ECO:0000256" key="4">
    <source>
        <dbReference type="ARBA" id="ARBA00011905"/>
    </source>
</evidence>
<gene>
    <name evidence="10" type="primary">tmpT</name>
    <name evidence="9" type="synonym">tpm</name>
    <name evidence="10" type="ORF">ACFQ1T_04035</name>
</gene>
<dbReference type="PANTHER" id="PTHR10259">
    <property type="entry name" value="THIOPURINE S-METHYLTRANSFERASE"/>
    <property type="match status" value="1"/>
</dbReference>
<keyword evidence="11" id="KW-1185">Reference proteome</keyword>
<feature type="binding site" evidence="9">
    <location>
        <position position="128"/>
    </location>
    <ligand>
        <name>S-adenosyl-L-methionine</name>
        <dbReference type="ChEBI" id="CHEBI:59789"/>
    </ligand>
</feature>
<comment type="caution">
    <text evidence="10">The sequence shown here is derived from an EMBL/GenBank/DDBJ whole genome shotgun (WGS) entry which is preliminary data.</text>
</comment>
<dbReference type="Gene3D" id="3.40.50.150">
    <property type="entry name" value="Vaccinia Virus protein VP39"/>
    <property type="match status" value="1"/>
</dbReference>
<dbReference type="EMBL" id="JBHTJW010000002">
    <property type="protein sequence ID" value="MFD0928942.1"/>
    <property type="molecule type" value="Genomic_DNA"/>
</dbReference>
<dbReference type="HAMAP" id="MF_00812">
    <property type="entry name" value="Thiopur_methtran"/>
    <property type="match status" value="1"/>
</dbReference>
<evidence type="ECO:0000256" key="8">
    <source>
        <dbReference type="ARBA" id="ARBA00022691"/>
    </source>
</evidence>
<sequence length="218" mass="23947">MDHAFWHSRWQNQQIGFHLDQANPLLVSHFHHLALTAGQCIFVPLCGKSLDIPWLLDQGLQVVGIELSPLAVKALFQELALTPEVEEMGAITCYRAGPLTVFNGDFFALSQTQLKQAQVGQIDAAYDRAALVALPADMRPRYSQHLTALTAHAKQLLVSFDYDQSLQAGPPFSVDSQAVQQLYGKDFKLSLLADVPLAGGLKGKCPAQEQVWLLQALS</sequence>
<dbReference type="InterPro" id="IPR022474">
    <property type="entry name" value="Thiopur_S-MeTfrase_Se/Te_detox"/>
</dbReference>
<dbReference type="EC" id="2.1.1.67" evidence="4 9"/>
<evidence type="ECO:0000313" key="10">
    <source>
        <dbReference type="EMBL" id="MFD0928942.1"/>
    </source>
</evidence>
<evidence type="ECO:0000256" key="6">
    <source>
        <dbReference type="ARBA" id="ARBA00022603"/>
    </source>
</evidence>
<keyword evidence="5 9" id="KW-0963">Cytoplasm</keyword>
<dbReference type="GO" id="GO:0008119">
    <property type="term" value="F:thiopurine S-methyltransferase activity"/>
    <property type="evidence" value="ECO:0007669"/>
    <property type="project" value="UniProtKB-EC"/>
</dbReference>
<feature type="binding site" evidence="9">
    <location>
        <position position="66"/>
    </location>
    <ligand>
        <name>S-adenosyl-L-methionine</name>
        <dbReference type="ChEBI" id="CHEBI:59789"/>
    </ligand>
</feature>
<protein>
    <recommendedName>
        <fullName evidence="4 9">Thiopurine S-methyltransferase</fullName>
        <ecNumber evidence="4 9">2.1.1.67</ecNumber>
    </recommendedName>
    <alternativeName>
        <fullName evidence="9">Thiopurine methyltransferase</fullName>
    </alternativeName>
</protein>
<comment type="subcellular location">
    <subcellularLocation>
        <location evidence="2 9">Cytoplasm</location>
    </subcellularLocation>
</comment>
<dbReference type="NCBIfam" id="TIGR03840">
    <property type="entry name" value="TMPT_Se_Te"/>
    <property type="match status" value="1"/>
</dbReference>
<dbReference type="Pfam" id="PF05724">
    <property type="entry name" value="TPMT"/>
    <property type="match status" value="1"/>
</dbReference>
<dbReference type="GO" id="GO:0032259">
    <property type="term" value="P:methylation"/>
    <property type="evidence" value="ECO:0007669"/>
    <property type="project" value="UniProtKB-KW"/>
</dbReference>
<proteinExistence type="inferred from homology"/>
<dbReference type="PANTHER" id="PTHR10259:SF11">
    <property type="entry name" value="THIOPURINE S-METHYLTRANSFERASE"/>
    <property type="match status" value="1"/>
</dbReference>
<comment type="catalytic activity">
    <reaction evidence="1 9">
        <text>S-adenosyl-L-methionine + a thiopurine = S-adenosyl-L-homocysteine + a thiopurine S-methylether.</text>
        <dbReference type="EC" id="2.1.1.67"/>
    </reaction>
</comment>
<name>A0ABW3GFS1_9PROT</name>
<evidence type="ECO:0000256" key="7">
    <source>
        <dbReference type="ARBA" id="ARBA00022679"/>
    </source>
</evidence>
<dbReference type="InterPro" id="IPR029063">
    <property type="entry name" value="SAM-dependent_MTases_sf"/>
</dbReference>
<accession>A0ABW3GFS1</accession>
<dbReference type="RefSeq" id="WP_379074123.1">
    <property type="nucleotide sequence ID" value="NZ_JBHTJW010000002.1"/>
</dbReference>
<dbReference type="Proteomes" id="UP001597106">
    <property type="component" value="Unassembled WGS sequence"/>
</dbReference>
<dbReference type="PROSITE" id="PS51585">
    <property type="entry name" value="SAM_MT_TPMT"/>
    <property type="match status" value="1"/>
</dbReference>
<evidence type="ECO:0000256" key="9">
    <source>
        <dbReference type="HAMAP-Rule" id="MF_00812"/>
    </source>
</evidence>
<feature type="binding site" evidence="9">
    <location>
        <position position="45"/>
    </location>
    <ligand>
        <name>S-adenosyl-L-methionine</name>
        <dbReference type="ChEBI" id="CHEBI:59789"/>
    </ligand>
</feature>
<keyword evidence="6 9" id="KW-0489">Methyltransferase</keyword>
<evidence type="ECO:0000256" key="5">
    <source>
        <dbReference type="ARBA" id="ARBA00022490"/>
    </source>
</evidence>
<dbReference type="PIRSF" id="PIRSF023956">
    <property type="entry name" value="Thiopurine_S-methyltransferase"/>
    <property type="match status" value="1"/>
</dbReference>
<dbReference type="InterPro" id="IPR008854">
    <property type="entry name" value="TPMT"/>
</dbReference>
<evidence type="ECO:0000256" key="2">
    <source>
        <dbReference type="ARBA" id="ARBA00004496"/>
    </source>
</evidence>